<feature type="region of interest" description="Disordered" evidence="1">
    <location>
        <begin position="214"/>
        <end position="234"/>
    </location>
</feature>
<evidence type="ECO:0000256" key="1">
    <source>
        <dbReference type="SAM" id="MobiDB-lite"/>
    </source>
</evidence>
<dbReference type="Proteomes" id="UP001175271">
    <property type="component" value="Unassembled WGS sequence"/>
</dbReference>
<dbReference type="AlphaFoldDB" id="A0AA39HA85"/>
<reference evidence="2" key="1">
    <citation type="submission" date="2023-06" db="EMBL/GenBank/DDBJ databases">
        <title>Genomic analysis of the entomopathogenic nematode Steinernema hermaphroditum.</title>
        <authorList>
            <person name="Schwarz E.M."/>
            <person name="Heppert J.K."/>
            <person name="Baniya A."/>
            <person name="Schwartz H.T."/>
            <person name="Tan C.-H."/>
            <person name="Antoshechkin I."/>
            <person name="Sternberg P.W."/>
            <person name="Goodrich-Blair H."/>
            <person name="Dillman A.R."/>
        </authorList>
    </citation>
    <scope>NUCLEOTIDE SEQUENCE</scope>
    <source>
        <strain evidence="2">PS9179</strain>
        <tissue evidence="2">Whole animal</tissue>
    </source>
</reference>
<dbReference type="EMBL" id="JAUCMV010000004">
    <property type="protein sequence ID" value="KAK0400752.1"/>
    <property type="molecule type" value="Genomic_DNA"/>
</dbReference>
<evidence type="ECO:0000313" key="3">
    <source>
        <dbReference type="Proteomes" id="UP001175271"/>
    </source>
</evidence>
<evidence type="ECO:0000313" key="2">
    <source>
        <dbReference type="EMBL" id="KAK0400752.1"/>
    </source>
</evidence>
<accession>A0AA39HA85</accession>
<protein>
    <submittedName>
        <fullName evidence="2">Uncharacterized protein</fullName>
    </submittedName>
</protein>
<sequence length="279" mass="32137">MSVFDAECRFEGWLRVYEGHVPQHPHPSDSEFRPDVRWHYGFCVARTDDQSLICYRSEQSVPNDRTIPRIRLDGGSFNLWKDLNFASEFVRRRPFHLRNFSSNNTVLIEEDETEEEPARFSYATLRTPRVDHRPLARKSRSRSLMQRFTRRISSNFPRYKSQEDLDSSASSAASCDHSDKVAQGYMVRVSSQGGHRLNRAQLSRFSRSCDHLEDVSHDEGTTSSSSGYRTGNENHVRFRKSGAVEKRLKKTANFLFGSGWNLASSSSNSGWFLDHTLIC</sequence>
<proteinExistence type="predicted"/>
<organism evidence="2 3">
    <name type="scientific">Steinernema hermaphroditum</name>
    <dbReference type="NCBI Taxonomy" id="289476"/>
    <lineage>
        <taxon>Eukaryota</taxon>
        <taxon>Metazoa</taxon>
        <taxon>Ecdysozoa</taxon>
        <taxon>Nematoda</taxon>
        <taxon>Chromadorea</taxon>
        <taxon>Rhabditida</taxon>
        <taxon>Tylenchina</taxon>
        <taxon>Panagrolaimomorpha</taxon>
        <taxon>Strongyloidoidea</taxon>
        <taxon>Steinernematidae</taxon>
        <taxon>Steinernema</taxon>
    </lineage>
</organism>
<keyword evidence="3" id="KW-1185">Reference proteome</keyword>
<comment type="caution">
    <text evidence="2">The sequence shown here is derived from an EMBL/GenBank/DDBJ whole genome shotgun (WGS) entry which is preliminary data.</text>
</comment>
<name>A0AA39HA85_9BILA</name>
<gene>
    <name evidence="2" type="ORF">QR680_015435</name>
</gene>